<dbReference type="Pfam" id="PF00028">
    <property type="entry name" value="Cadherin"/>
    <property type="match status" value="1"/>
</dbReference>
<feature type="region of interest" description="Disordered" evidence="6">
    <location>
        <begin position="192"/>
        <end position="216"/>
    </location>
</feature>
<dbReference type="GO" id="GO:0007156">
    <property type="term" value="P:homophilic cell adhesion via plasma membrane adhesion molecules"/>
    <property type="evidence" value="ECO:0007669"/>
    <property type="project" value="InterPro"/>
</dbReference>
<reference evidence="8" key="1">
    <citation type="submission" date="2023-11" db="EMBL/GenBank/DDBJ databases">
        <title>Genome assemblies of two species of porcelain crab, Petrolisthes cinctipes and Petrolisthes manimaculis (Anomura: Porcellanidae).</title>
        <authorList>
            <person name="Angst P."/>
        </authorList>
    </citation>
    <scope>NUCLEOTIDE SEQUENCE</scope>
    <source>
        <strain evidence="8">PB745_02</strain>
        <tissue evidence="8">Gill</tissue>
    </source>
</reference>
<evidence type="ECO:0000313" key="9">
    <source>
        <dbReference type="Proteomes" id="UP001292094"/>
    </source>
</evidence>
<dbReference type="Proteomes" id="UP001292094">
    <property type="component" value="Unassembled WGS sequence"/>
</dbReference>
<dbReference type="PROSITE" id="PS00232">
    <property type="entry name" value="CADHERIN_1"/>
    <property type="match status" value="2"/>
</dbReference>
<dbReference type="InterPro" id="IPR015919">
    <property type="entry name" value="Cadherin-like_sf"/>
</dbReference>
<evidence type="ECO:0000313" key="8">
    <source>
        <dbReference type="EMBL" id="KAK4293602.1"/>
    </source>
</evidence>
<dbReference type="GO" id="GO:0016342">
    <property type="term" value="C:catenin complex"/>
    <property type="evidence" value="ECO:0007669"/>
    <property type="project" value="TreeGrafter"/>
</dbReference>
<dbReference type="GO" id="GO:0045296">
    <property type="term" value="F:cadherin binding"/>
    <property type="evidence" value="ECO:0007669"/>
    <property type="project" value="TreeGrafter"/>
</dbReference>
<dbReference type="GO" id="GO:0005509">
    <property type="term" value="F:calcium ion binding"/>
    <property type="evidence" value="ECO:0007669"/>
    <property type="project" value="UniProtKB-UniRule"/>
</dbReference>
<evidence type="ECO:0000256" key="6">
    <source>
        <dbReference type="SAM" id="MobiDB-lite"/>
    </source>
</evidence>
<evidence type="ECO:0000256" key="5">
    <source>
        <dbReference type="PROSITE-ProRule" id="PRU00043"/>
    </source>
</evidence>
<feature type="non-terminal residue" evidence="8">
    <location>
        <position position="281"/>
    </location>
</feature>
<dbReference type="SUPFAM" id="SSF49313">
    <property type="entry name" value="Cadherin-like"/>
    <property type="match status" value="1"/>
</dbReference>
<gene>
    <name evidence="8" type="ORF">Pmani_033727</name>
</gene>
<dbReference type="PROSITE" id="PS50268">
    <property type="entry name" value="CADHERIN_2"/>
    <property type="match status" value="2"/>
</dbReference>
<dbReference type="PRINTS" id="PR00205">
    <property type="entry name" value="CADHERIN"/>
</dbReference>
<proteinExistence type="predicted"/>
<keyword evidence="9" id="KW-1185">Reference proteome</keyword>
<keyword evidence="3 5" id="KW-0106">Calcium</keyword>
<evidence type="ECO:0000256" key="1">
    <source>
        <dbReference type="ARBA" id="ARBA00004370"/>
    </source>
</evidence>
<evidence type="ECO:0000256" key="2">
    <source>
        <dbReference type="ARBA" id="ARBA00022737"/>
    </source>
</evidence>
<dbReference type="AlphaFoldDB" id="A0AAE1NQU0"/>
<dbReference type="Gene3D" id="2.60.40.60">
    <property type="entry name" value="Cadherins"/>
    <property type="match status" value="2"/>
</dbReference>
<dbReference type="PANTHER" id="PTHR24027">
    <property type="entry name" value="CADHERIN-23"/>
    <property type="match status" value="1"/>
</dbReference>
<sequence>APPTTPSSQEEFRVVRNNTRPRKNIIPITTCQNRFKILAQDDDEDDTEHGLVVEAASGEWRSEAEVEVQVEDINDNPPTFPSPLHQMQLTEGDTRHLPKTIVKMAAKDEDSGGHSRLLYTLSGDGVVSNTSLSSSDSFFSINPSTGDIYLMKPLERDPPDGRGVWRLRVAASDGWKTAHTTVLVTLRDVNDNAPSFPTPSVTATVSEDAHPGPDQTLSPTQFITHSFPLDQTRPDKTNTLSPTHFPLDQTRPHLLTHTFHYPQLPTRPNYTHSPTQFYNEG</sequence>
<feature type="domain" description="Cadherin" evidence="7">
    <location>
        <begin position="101"/>
        <end position="196"/>
    </location>
</feature>
<dbReference type="InterPro" id="IPR039808">
    <property type="entry name" value="Cadherin"/>
</dbReference>
<keyword evidence="2" id="KW-0677">Repeat</keyword>
<organism evidence="8 9">
    <name type="scientific">Petrolisthes manimaculis</name>
    <dbReference type="NCBI Taxonomy" id="1843537"/>
    <lineage>
        <taxon>Eukaryota</taxon>
        <taxon>Metazoa</taxon>
        <taxon>Ecdysozoa</taxon>
        <taxon>Arthropoda</taxon>
        <taxon>Crustacea</taxon>
        <taxon>Multicrustacea</taxon>
        <taxon>Malacostraca</taxon>
        <taxon>Eumalacostraca</taxon>
        <taxon>Eucarida</taxon>
        <taxon>Decapoda</taxon>
        <taxon>Pleocyemata</taxon>
        <taxon>Anomura</taxon>
        <taxon>Galatheoidea</taxon>
        <taxon>Porcellanidae</taxon>
        <taxon>Petrolisthes</taxon>
    </lineage>
</organism>
<comment type="subcellular location">
    <subcellularLocation>
        <location evidence="1">Membrane</location>
    </subcellularLocation>
</comment>
<evidence type="ECO:0000256" key="4">
    <source>
        <dbReference type="ARBA" id="ARBA00023136"/>
    </source>
</evidence>
<feature type="domain" description="Cadherin" evidence="7">
    <location>
        <begin position="12"/>
        <end position="80"/>
    </location>
</feature>
<dbReference type="InterPro" id="IPR002126">
    <property type="entry name" value="Cadherin-like_dom"/>
</dbReference>
<dbReference type="EMBL" id="JAWZYT010004509">
    <property type="protein sequence ID" value="KAK4293602.1"/>
    <property type="molecule type" value="Genomic_DNA"/>
</dbReference>
<keyword evidence="4" id="KW-0472">Membrane</keyword>
<accession>A0AAE1NQU0</accession>
<name>A0AAE1NQU0_9EUCA</name>
<dbReference type="PANTHER" id="PTHR24027:SF438">
    <property type="entry name" value="CADHERIN 23"/>
    <property type="match status" value="1"/>
</dbReference>
<evidence type="ECO:0000259" key="7">
    <source>
        <dbReference type="PROSITE" id="PS50268"/>
    </source>
</evidence>
<feature type="region of interest" description="Disordered" evidence="6">
    <location>
        <begin position="261"/>
        <end position="281"/>
    </location>
</feature>
<evidence type="ECO:0000256" key="3">
    <source>
        <dbReference type="ARBA" id="ARBA00022837"/>
    </source>
</evidence>
<dbReference type="GO" id="GO:0016477">
    <property type="term" value="P:cell migration"/>
    <property type="evidence" value="ECO:0007669"/>
    <property type="project" value="TreeGrafter"/>
</dbReference>
<dbReference type="InterPro" id="IPR020894">
    <property type="entry name" value="Cadherin_CS"/>
</dbReference>
<dbReference type="GO" id="GO:0008013">
    <property type="term" value="F:beta-catenin binding"/>
    <property type="evidence" value="ECO:0007669"/>
    <property type="project" value="TreeGrafter"/>
</dbReference>
<feature type="compositionally biased region" description="Polar residues" evidence="6">
    <location>
        <begin position="192"/>
        <end position="205"/>
    </location>
</feature>
<protein>
    <recommendedName>
        <fullName evidence="7">Cadherin domain-containing protein</fullName>
    </recommendedName>
</protein>
<dbReference type="SMART" id="SM00112">
    <property type="entry name" value="CA"/>
    <property type="match status" value="2"/>
</dbReference>
<comment type="caution">
    <text evidence="8">The sequence shown here is derived from an EMBL/GenBank/DDBJ whole genome shotgun (WGS) entry which is preliminary data.</text>
</comment>
<dbReference type="CDD" id="cd11304">
    <property type="entry name" value="Cadherin_repeat"/>
    <property type="match status" value="1"/>
</dbReference>
<feature type="compositionally biased region" description="Polar residues" evidence="6">
    <location>
        <begin position="266"/>
        <end position="281"/>
    </location>
</feature>